<dbReference type="RefSeq" id="XP_064667787.1">
    <property type="nucleotide sequence ID" value="XM_064817968.1"/>
</dbReference>
<evidence type="ECO:0000256" key="2">
    <source>
        <dbReference type="ARBA" id="ARBA00022857"/>
    </source>
</evidence>
<proteinExistence type="inferred from homology"/>
<keyword evidence="5" id="KW-1185">Reference proteome</keyword>
<dbReference type="SUPFAM" id="SSF51735">
    <property type="entry name" value="NAD(P)-binding Rossmann-fold domains"/>
    <property type="match status" value="1"/>
</dbReference>
<keyword evidence="2" id="KW-0521">NADP</keyword>
<organism evidence="4 5">
    <name type="scientific">Canariomyces notabilis</name>
    <dbReference type="NCBI Taxonomy" id="2074819"/>
    <lineage>
        <taxon>Eukaryota</taxon>
        <taxon>Fungi</taxon>
        <taxon>Dikarya</taxon>
        <taxon>Ascomycota</taxon>
        <taxon>Pezizomycotina</taxon>
        <taxon>Sordariomycetes</taxon>
        <taxon>Sordariomycetidae</taxon>
        <taxon>Sordariales</taxon>
        <taxon>Chaetomiaceae</taxon>
        <taxon>Canariomyces</taxon>
    </lineage>
</organism>
<feature type="domain" description="NmrA-like" evidence="3">
    <location>
        <begin position="4"/>
        <end position="291"/>
    </location>
</feature>
<comment type="similarity">
    <text evidence="1">Belongs to the NmrA-type oxidoreductase family.</text>
</comment>
<evidence type="ECO:0000313" key="4">
    <source>
        <dbReference type="EMBL" id="KAK4110217.1"/>
    </source>
</evidence>
<dbReference type="PANTHER" id="PTHR42748">
    <property type="entry name" value="NITROGEN METABOLITE REPRESSION PROTEIN NMRA FAMILY MEMBER"/>
    <property type="match status" value="1"/>
</dbReference>
<name>A0AAN6TAR1_9PEZI</name>
<dbReference type="AlphaFoldDB" id="A0AAN6TAR1"/>
<dbReference type="EMBL" id="MU853351">
    <property type="protein sequence ID" value="KAK4110217.1"/>
    <property type="molecule type" value="Genomic_DNA"/>
</dbReference>
<evidence type="ECO:0000313" key="5">
    <source>
        <dbReference type="Proteomes" id="UP001302812"/>
    </source>
</evidence>
<evidence type="ECO:0000256" key="1">
    <source>
        <dbReference type="ARBA" id="ARBA00006328"/>
    </source>
</evidence>
<reference evidence="4" key="2">
    <citation type="submission" date="2023-05" db="EMBL/GenBank/DDBJ databases">
        <authorList>
            <consortium name="Lawrence Berkeley National Laboratory"/>
            <person name="Steindorff A."/>
            <person name="Hensen N."/>
            <person name="Bonometti L."/>
            <person name="Westerberg I."/>
            <person name="Brannstrom I.O."/>
            <person name="Guillou S."/>
            <person name="Cros-Aarteil S."/>
            <person name="Calhoun S."/>
            <person name="Haridas S."/>
            <person name="Kuo A."/>
            <person name="Mondo S."/>
            <person name="Pangilinan J."/>
            <person name="Riley R."/>
            <person name="Labutti K."/>
            <person name="Andreopoulos B."/>
            <person name="Lipzen A."/>
            <person name="Chen C."/>
            <person name="Yanf M."/>
            <person name="Daum C."/>
            <person name="Ng V."/>
            <person name="Clum A."/>
            <person name="Ohm R."/>
            <person name="Martin F."/>
            <person name="Silar P."/>
            <person name="Natvig D."/>
            <person name="Lalanne C."/>
            <person name="Gautier V."/>
            <person name="Ament-Velasquez S.L."/>
            <person name="Kruys A."/>
            <person name="Hutchinson M.I."/>
            <person name="Powell A.J."/>
            <person name="Barry K."/>
            <person name="Miller A.N."/>
            <person name="Grigoriev I.V."/>
            <person name="Debuchy R."/>
            <person name="Gladieux P."/>
            <person name="Thoren M.H."/>
            <person name="Johannesson H."/>
        </authorList>
    </citation>
    <scope>NUCLEOTIDE SEQUENCE</scope>
    <source>
        <strain evidence="4">CBS 508.74</strain>
    </source>
</reference>
<reference evidence="4" key="1">
    <citation type="journal article" date="2023" name="Mol. Phylogenet. Evol.">
        <title>Genome-scale phylogeny and comparative genomics of the fungal order Sordariales.</title>
        <authorList>
            <person name="Hensen N."/>
            <person name="Bonometti L."/>
            <person name="Westerberg I."/>
            <person name="Brannstrom I.O."/>
            <person name="Guillou S."/>
            <person name="Cros-Aarteil S."/>
            <person name="Calhoun S."/>
            <person name="Haridas S."/>
            <person name="Kuo A."/>
            <person name="Mondo S."/>
            <person name="Pangilinan J."/>
            <person name="Riley R."/>
            <person name="LaButti K."/>
            <person name="Andreopoulos B."/>
            <person name="Lipzen A."/>
            <person name="Chen C."/>
            <person name="Yan M."/>
            <person name="Daum C."/>
            <person name="Ng V."/>
            <person name="Clum A."/>
            <person name="Steindorff A."/>
            <person name="Ohm R.A."/>
            <person name="Martin F."/>
            <person name="Silar P."/>
            <person name="Natvig D.O."/>
            <person name="Lalanne C."/>
            <person name="Gautier V."/>
            <person name="Ament-Velasquez S.L."/>
            <person name="Kruys A."/>
            <person name="Hutchinson M.I."/>
            <person name="Powell A.J."/>
            <person name="Barry K."/>
            <person name="Miller A.N."/>
            <person name="Grigoriev I.V."/>
            <person name="Debuchy R."/>
            <person name="Gladieux P."/>
            <person name="Hiltunen Thoren M."/>
            <person name="Johannesson H."/>
        </authorList>
    </citation>
    <scope>NUCLEOTIDE SEQUENCE</scope>
    <source>
        <strain evidence="4">CBS 508.74</strain>
    </source>
</reference>
<sequence length="326" mass="35669">MTRKVCITAVEGQTGFLIAELILKNDRFKKKIDSVTGLSLDPSSPKAKELQSLGAVIVPHKPGREREMVNTLKKVGCDTICLVPPAHQDKFDITVELANAAKKAGVSNVLLISSAGCDYAERNRQPRLREFIDIESVVLSAKGDPSTPLGHSPCVIRAGFYAENLLLYSQQLQAEGILPLPLGEGHKFAPVALGDVANVAAHVLSGKGPHGFDDKHRGQMMVVTGPMLCAGQELATAASNALGQTMEYENISEREAKRILKTADIDDSEKEYILEYYSLVREGKTNYISTTAFHDVTGEHPTQPDEFFRLYASELRPKKKVRHNSS</sequence>
<dbReference type="Gene3D" id="3.40.50.720">
    <property type="entry name" value="NAD(P)-binding Rossmann-like Domain"/>
    <property type="match status" value="1"/>
</dbReference>
<dbReference type="GO" id="GO:0005634">
    <property type="term" value="C:nucleus"/>
    <property type="evidence" value="ECO:0007669"/>
    <property type="project" value="TreeGrafter"/>
</dbReference>
<gene>
    <name evidence="4" type="ORF">N656DRAFT_800120</name>
</gene>
<dbReference type="Gene3D" id="3.90.25.10">
    <property type="entry name" value="UDP-galactose 4-epimerase, domain 1"/>
    <property type="match status" value="1"/>
</dbReference>
<dbReference type="Pfam" id="PF05368">
    <property type="entry name" value="NmrA"/>
    <property type="match status" value="1"/>
</dbReference>
<comment type="caution">
    <text evidence="4">The sequence shown here is derived from an EMBL/GenBank/DDBJ whole genome shotgun (WGS) entry which is preliminary data.</text>
</comment>
<dbReference type="PANTHER" id="PTHR42748:SF22">
    <property type="entry name" value="NMRA-LIKE DOMAIN-CONTAINING PROTEIN"/>
    <property type="match status" value="1"/>
</dbReference>
<dbReference type="InterPro" id="IPR036291">
    <property type="entry name" value="NAD(P)-bd_dom_sf"/>
</dbReference>
<dbReference type="InterPro" id="IPR051164">
    <property type="entry name" value="NmrA-like_oxidored"/>
</dbReference>
<dbReference type="GeneID" id="89942093"/>
<accession>A0AAN6TAR1</accession>
<dbReference type="Proteomes" id="UP001302812">
    <property type="component" value="Unassembled WGS sequence"/>
</dbReference>
<evidence type="ECO:0000259" key="3">
    <source>
        <dbReference type="Pfam" id="PF05368"/>
    </source>
</evidence>
<protein>
    <submittedName>
        <fullName evidence="4">NAD(P)-binding protein</fullName>
    </submittedName>
</protein>
<dbReference type="InterPro" id="IPR008030">
    <property type="entry name" value="NmrA-like"/>
</dbReference>